<dbReference type="NCBIfam" id="TIGR02807">
    <property type="entry name" value="cas6_cmx6"/>
    <property type="match status" value="1"/>
</dbReference>
<gene>
    <name evidence="1" type="ORF">SFMTTN_1713</name>
</gene>
<sequence length="208" mass="23067">MSEIGIAAMSDAHLELRGPHIPADHGYLLFRELLRWLPWIEDEPLLGIHPVHGADSGAGELMLNRRTKLVVRCPAGRLDELTKLNGRTIHLEQQELVIGACKIKPLSRYTPLYAHCVVTGSTDEKEFTLDIMRMLSQMGIDSRFICGRRQQVFDGRDTVSGYSLLLHNLPLKHAIHMQQQGLGAHRKLGCGIFIPHKSIAAVGAIGSV</sequence>
<evidence type="ECO:0000313" key="2">
    <source>
        <dbReference type="Proteomes" id="UP000286806"/>
    </source>
</evidence>
<dbReference type="Pfam" id="PF09559">
    <property type="entry name" value="Cas6"/>
    <property type="match status" value="1"/>
</dbReference>
<dbReference type="Proteomes" id="UP000286806">
    <property type="component" value="Unassembled WGS sequence"/>
</dbReference>
<organism evidence="1 2">
    <name type="scientific">Sulfuriferula multivorans</name>
    <dbReference type="NCBI Taxonomy" id="1559896"/>
    <lineage>
        <taxon>Bacteria</taxon>
        <taxon>Pseudomonadati</taxon>
        <taxon>Pseudomonadota</taxon>
        <taxon>Betaproteobacteria</taxon>
        <taxon>Nitrosomonadales</taxon>
        <taxon>Sulfuricellaceae</taxon>
        <taxon>Sulfuriferula</taxon>
    </lineage>
</organism>
<dbReference type="AlphaFoldDB" id="A0A401JE69"/>
<evidence type="ECO:0000313" key="1">
    <source>
        <dbReference type="EMBL" id="GBL45902.1"/>
    </source>
</evidence>
<dbReference type="InterPro" id="IPR014174">
    <property type="entry name" value="CRISPR-assoc_prot_Cas6/Cmx6"/>
</dbReference>
<reference evidence="1 2" key="1">
    <citation type="journal article" date="2019" name="Front. Microbiol.">
        <title>Genomes of Neutrophilic Sulfur-Oxidizing Chemolithoautotrophs Representing 9 Proteobacterial Species From 8 Genera.</title>
        <authorList>
            <person name="Watanabe T."/>
            <person name="Kojima H."/>
            <person name="Umezawa K."/>
            <person name="Hori C."/>
            <person name="Takasuka T.E."/>
            <person name="Kato Y."/>
            <person name="Fukui M."/>
        </authorList>
    </citation>
    <scope>NUCLEOTIDE SEQUENCE [LARGE SCALE GENOMIC DNA]</scope>
    <source>
        <strain evidence="1 2">TTN</strain>
    </source>
</reference>
<protein>
    <recommendedName>
        <fullName evidence="3">Type I-MYXAN CRISPR-associated protein Cas6/Cmx6</fullName>
    </recommendedName>
</protein>
<comment type="caution">
    <text evidence="1">The sequence shown here is derived from an EMBL/GenBank/DDBJ whole genome shotgun (WGS) entry which is preliminary data.</text>
</comment>
<name>A0A401JE69_9PROT</name>
<accession>A0A401JE69</accession>
<proteinExistence type="predicted"/>
<keyword evidence="2" id="KW-1185">Reference proteome</keyword>
<evidence type="ECO:0008006" key="3">
    <source>
        <dbReference type="Google" id="ProtNLM"/>
    </source>
</evidence>
<dbReference type="EMBL" id="BGOW01000015">
    <property type="protein sequence ID" value="GBL45902.1"/>
    <property type="molecule type" value="Genomic_DNA"/>
</dbReference>
<dbReference type="RefSeq" id="WP_189836340.1">
    <property type="nucleotide sequence ID" value="NZ_BGOW01000015.1"/>
</dbReference>